<feature type="domain" description="Phorbol-ester/DAG-type" evidence="4">
    <location>
        <begin position="362"/>
        <end position="404"/>
    </location>
</feature>
<keyword evidence="2" id="KW-0677">Repeat</keyword>
<dbReference type="InterPro" id="IPR053192">
    <property type="entry name" value="Vacuole_Formation_Reg"/>
</dbReference>
<evidence type="ECO:0000256" key="1">
    <source>
        <dbReference type="ARBA" id="ARBA00022723"/>
    </source>
</evidence>
<dbReference type="Pfam" id="PF03107">
    <property type="entry name" value="C1_2"/>
    <property type="match status" value="7"/>
</dbReference>
<dbReference type="AlphaFoldDB" id="A0A1R3I067"/>
<dbReference type="InterPro" id="IPR002219">
    <property type="entry name" value="PKC_DAG/PE"/>
</dbReference>
<proteinExistence type="predicted"/>
<name>A0A1R3I067_9ROSI</name>
<dbReference type="PANTHER" id="PTHR32410">
    <property type="entry name" value="CYSTEINE/HISTIDINE-RICH C1 DOMAIN FAMILY PROTEIN"/>
    <property type="match status" value="1"/>
</dbReference>
<dbReference type="PROSITE" id="PS50081">
    <property type="entry name" value="ZF_DAG_PE_2"/>
    <property type="match status" value="2"/>
</dbReference>
<evidence type="ECO:0000256" key="2">
    <source>
        <dbReference type="ARBA" id="ARBA00022737"/>
    </source>
</evidence>
<organism evidence="5 6">
    <name type="scientific">Corchorus olitorius</name>
    <dbReference type="NCBI Taxonomy" id="93759"/>
    <lineage>
        <taxon>Eukaryota</taxon>
        <taxon>Viridiplantae</taxon>
        <taxon>Streptophyta</taxon>
        <taxon>Embryophyta</taxon>
        <taxon>Tracheophyta</taxon>
        <taxon>Spermatophyta</taxon>
        <taxon>Magnoliopsida</taxon>
        <taxon>eudicotyledons</taxon>
        <taxon>Gunneridae</taxon>
        <taxon>Pentapetalae</taxon>
        <taxon>rosids</taxon>
        <taxon>malvids</taxon>
        <taxon>Malvales</taxon>
        <taxon>Malvaceae</taxon>
        <taxon>Grewioideae</taxon>
        <taxon>Apeibeae</taxon>
        <taxon>Corchorus</taxon>
    </lineage>
</organism>
<dbReference type="STRING" id="93759.A0A1R3I067"/>
<sequence>MKLQHFSHIHPLVFKEKLNNEEKKAANCSGCGQAVSGPSFSCMACGFYLDKTCAEAPSELAHPLHRNHNLSLLTSKPHGYKRCRCYFCNKRCKKFVYHCSCELYLHIQCALFSFNIIAEKKTGELQIAHIDPLQGMLGAFIRFCSIPSSTELKKAPCLACWEPLLDSAAYHSPGSKFHLHKKCLELPLEINHLSHRQHSLSLQFNSECLPCQLCQVTQDRGFVYSCSSCKFVLDIACAELPTKINHLCHRQHPLILQPNQESLPCQICQKTLHEKVAYYCCSICNFAIHEKCVSSAPTIKGDIHEHPFALFWRQVPFTCDACGTKGGFLSYTCCTCGLIVHKECTSLPRVIKISRHRHHPLSHTFILGQHEFKTWECKLCPKEVNAQHGGYCCFDCNYIVHTKCGKLESLWYKFDDETEEESYDMEHFKEKSAFSVIKETKVGENVVATEIKHLSHQHKLVLSDDGDVKDEKFCDGCMLFISSALFYYCSKCNFFLHKSCAESPRKVYLWFSIDQSPRSLIFDRIFSCGVCEHEFNTGFGYENKGEYRSRVCLRCALTSDMPTCGGHEHRLTYYLYSKYEICHCNGCGDEQSWGFACKDCNFIVDKCLMLPNIIRHKCDEHLLKLTYGDPNVYSEHNYCDICEERRNPNLWFYHCASCDTSVHLKCLVGNYSFLKLGVSYKYKDHPHPLTLTRKAYDYPDQCHGCKKPCQDAALECKEEGCNYILHWGCVEDKSFLALQGSN</sequence>
<dbReference type="SUPFAM" id="SSF57889">
    <property type="entry name" value="Cysteine-rich domain"/>
    <property type="match status" value="8"/>
</dbReference>
<dbReference type="GO" id="GO:0016301">
    <property type="term" value="F:kinase activity"/>
    <property type="evidence" value="ECO:0007669"/>
    <property type="project" value="UniProtKB-KW"/>
</dbReference>
<evidence type="ECO:0000313" key="5">
    <source>
        <dbReference type="EMBL" id="OMO75982.1"/>
    </source>
</evidence>
<dbReference type="Gene3D" id="3.30.60.20">
    <property type="match status" value="1"/>
</dbReference>
<dbReference type="InterPro" id="IPR004146">
    <property type="entry name" value="DC1"/>
</dbReference>
<dbReference type="InterPro" id="IPR046349">
    <property type="entry name" value="C1-like_sf"/>
</dbReference>
<dbReference type="PANTHER" id="PTHR32410:SF173">
    <property type="entry name" value="C1 DOMAIN FAMILY PROTEIN, PUTATIVE-RELATED"/>
    <property type="match status" value="1"/>
</dbReference>
<feature type="domain" description="Phorbol-ester/DAG-type" evidence="4">
    <location>
        <begin position="251"/>
        <end position="300"/>
    </location>
</feature>
<protein>
    <submittedName>
        <fullName evidence="5">Protein kinase C-like, phorbol ester/diacylglycerol binding protein</fullName>
    </submittedName>
</protein>
<keyword evidence="1" id="KW-0479">Metal-binding</keyword>
<accession>A0A1R3I067</accession>
<comment type="caution">
    <text evidence="5">The sequence shown here is derived from an EMBL/GenBank/DDBJ whole genome shotgun (WGS) entry which is preliminary data.</text>
</comment>
<keyword evidence="5" id="KW-0418">Kinase</keyword>
<evidence type="ECO:0000256" key="3">
    <source>
        <dbReference type="ARBA" id="ARBA00022833"/>
    </source>
</evidence>
<dbReference type="SMART" id="SM00109">
    <property type="entry name" value="C1"/>
    <property type="match status" value="6"/>
</dbReference>
<keyword evidence="6" id="KW-1185">Reference proteome</keyword>
<dbReference type="Proteomes" id="UP000187203">
    <property type="component" value="Unassembled WGS sequence"/>
</dbReference>
<dbReference type="GO" id="GO:0046872">
    <property type="term" value="F:metal ion binding"/>
    <property type="evidence" value="ECO:0007669"/>
    <property type="project" value="UniProtKB-KW"/>
</dbReference>
<evidence type="ECO:0000259" key="4">
    <source>
        <dbReference type="PROSITE" id="PS50081"/>
    </source>
</evidence>
<keyword evidence="3" id="KW-0862">Zinc</keyword>
<evidence type="ECO:0000313" key="6">
    <source>
        <dbReference type="Proteomes" id="UP000187203"/>
    </source>
</evidence>
<dbReference type="OrthoDB" id="929510at2759"/>
<gene>
    <name evidence="5" type="ORF">COLO4_25765</name>
</gene>
<reference evidence="6" key="1">
    <citation type="submission" date="2013-09" db="EMBL/GenBank/DDBJ databases">
        <title>Corchorus olitorius genome sequencing.</title>
        <authorList>
            <person name="Alam M."/>
            <person name="Haque M.S."/>
            <person name="Islam M.S."/>
            <person name="Emdad E.M."/>
            <person name="Islam M.M."/>
            <person name="Ahmed B."/>
            <person name="Halim A."/>
            <person name="Hossen Q.M.M."/>
            <person name="Hossain M.Z."/>
            <person name="Ahmed R."/>
            <person name="Khan M.M."/>
            <person name="Islam R."/>
            <person name="Rashid M.M."/>
            <person name="Khan S.A."/>
            <person name="Rahman M.S."/>
            <person name="Alam M."/>
            <person name="Yahiya A.S."/>
            <person name="Khan M.S."/>
            <person name="Azam M.S."/>
            <person name="Haque T."/>
            <person name="Lashkar M.Z.H."/>
            <person name="Akhand A.I."/>
            <person name="Morshed G."/>
            <person name="Roy S."/>
            <person name="Uddin K.S."/>
            <person name="Rabeya T."/>
            <person name="Hossain A.S."/>
            <person name="Chowdhury A."/>
            <person name="Snigdha A.R."/>
            <person name="Mortoza M.S."/>
            <person name="Matin S.A."/>
            <person name="Hoque S.M.E."/>
            <person name="Islam M.K."/>
            <person name="Roy D.K."/>
            <person name="Haider R."/>
            <person name="Moosa M.M."/>
            <person name="Elias S.M."/>
            <person name="Hasan A.M."/>
            <person name="Jahan S."/>
            <person name="Shafiuddin M."/>
            <person name="Mahmood N."/>
            <person name="Shommy N.S."/>
        </authorList>
    </citation>
    <scope>NUCLEOTIDE SEQUENCE [LARGE SCALE GENOMIC DNA]</scope>
    <source>
        <strain evidence="6">cv. O-4</strain>
    </source>
</reference>
<dbReference type="EMBL" id="AWUE01019124">
    <property type="protein sequence ID" value="OMO75982.1"/>
    <property type="molecule type" value="Genomic_DNA"/>
</dbReference>
<keyword evidence="5" id="KW-0808">Transferase</keyword>